<dbReference type="PANTHER" id="PTHR46580">
    <property type="entry name" value="SENSOR KINASE-RELATED"/>
    <property type="match status" value="1"/>
</dbReference>
<dbReference type="InterPro" id="IPR013517">
    <property type="entry name" value="FG-GAP"/>
</dbReference>
<dbReference type="Pfam" id="PF13517">
    <property type="entry name" value="FG-GAP_3"/>
    <property type="match status" value="1"/>
</dbReference>
<keyword evidence="1" id="KW-0732">Signal</keyword>
<proteinExistence type="predicted"/>
<protein>
    <recommendedName>
        <fullName evidence="5">VCBS repeat-containing protein</fullName>
    </recommendedName>
</protein>
<evidence type="ECO:0000313" key="2">
    <source>
        <dbReference type="EMBL" id="CAF4185362.1"/>
    </source>
</evidence>
<dbReference type="Proteomes" id="UP000681720">
    <property type="component" value="Unassembled WGS sequence"/>
</dbReference>
<reference evidence="2" key="1">
    <citation type="submission" date="2021-02" db="EMBL/GenBank/DDBJ databases">
        <authorList>
            <person name="Nowell W R."/>
        </authorList>
    </citation>
    <scope>NUCLEOTIDE SEQUENCE</scope>
</reference>
<evidence type="ECO:0000313" key="3">
    <source>
        <dbReference type="EMBL" id="CAF4309048.1"/>
    </source>
</evidence>
<name>A0A8S2S5S2_9BILA</name>
<sequence length="105" mass="11035">LLGNADETFQSSIDYVVGNYPISVTSDDFTGDSKMDLLVANYDDNTVILMFGINGQFSANFDVIALGLKPTCIVSGDFNQDGNIDWAVTNSGDNAVGVALGLGFG</sequence>
<dbReference type="SUPFAM" id="SSF69318">
    <property type="entry name" value="Integrin alpha N-terminal domain"/>
    <property type="match status" value="1"/>
</dbReference>
<dbReference type="Proteomes" id="UP000681967">
    <property type="component" value="Unassembled WGS sequence"/>
</dbReference>
<dbReference type="EMBL" id="CAJOBH010015112">
    <property type="protein sequence ID" value="CAF4185362.1"/>
    <property type="molecule type" value="Genomic_DNA"/>
</dbReference>
<dbReference type="AlphaFoldDB" id="A0A8S2S5S2"/>
<comment type="caution">
    <text evidence="2">The sequence shown here is derived from an EMBL/GenBank/DDBJ whole genome shotgun (WGS) entry which is preliminary data.</text>
</comment>
<accession>A0A8S2S5S2</accession>
<organism evidence="2 4">
    <name type="scientific">Rotaria magnacalcarata</name>
    <dbReference type="NCBI Taxonomy" id="392030"/>
    <lineage>
        <taxon>Eukaryota</taxon>
        <taxon>Metazoa</taxon>
        <taxon>Spiralia</taxon>
        <taxon>Gnathifera</taxon>
        <taxon>Rotifera</taxon>
        <taxon>Eurotatoria</taxon>
        <taxon>Bdelloidea</taxon>
        <taxon>Philodinida</taxon>
        <taxon>Philodinidae</taxon>
        <taxon>Rotaria</taxon>
    </lineage>
</organism>
<evidence type="ECO:0008006" key="5">
    <source>
        <dbReference type="Google" id="ProtNLM"/>
    </source>
</evidence>
<gene>
    <name evidence="2" type="ORF">BYL167_LOCUS22999</name>
    <name evidence="3" type="ORF">GIL414_LOCUS26187</name>
</gene>
<evidence type="ECO:0000313" key="4">
    <source>
        <dbReference type="Proteomes" id="UP000681967"/>
    </source>
</evidence>
<dbReference type="EMBL" id="CAJOBJ010037663">
    <property type="protein sequence ID" value="CAF4309048.1"/>
    <property type="molecule type" value="Genomic_DNA"/>
</dbReference>
<evidence type="ECO:0000256" key="1">
    <source>
        <dbReference type="ARBA" id="ARBA00022729"/>
    </source>
</evidence>
<dbReference type="Gene3D" id="2.40.128.340">
    <property type="match status" value="1"/>
</dbReference>
<feature type="non-terminal residue" evidence="2">
    <location>
        <position position="105"/>
    </location>
</feature>
<feature type="non-terminal residue" evidence="2">
    <location>
        <position position="1"/>
    </location>
</feature>
<dbReference type="InterPro" id="IPR028994">
    <property type="entry name" value="Integrin_alpha_N"/>
</dbReference>